<keyword evidence="5" id="KW-1185">Reference proteome</keyword>
<dbReference type="InterPro" id="IPR011051">
    <property type="entry name" value="RmlC_Cupin_sf"/>
</dbReference>
<dbReference type="InterPro" id="IPR014710">
    <property type="entry name" value="RmlC-like_jellyroll"/>
</dbReference>
<evidence type="ECO:0000259" key="3">
    <source>
        <dbReference type="Pfam" id="PF02311"/>
    </source>
</evidence>
<proteinExistence type="predicted"/>
<evidence type="ECO:0000313" key="5">
    <source>
        <dbReference type="Proteomes" id="UP000626210"/>
    </source>
</evidence>
<dbReference type="EMBL" id="BMYK01000017">
    <property type="protein sequence ID" value="GHC93227.1"/>
    <property type="molecule type" value="Genomic_DNA"/>
</dbReference>
<dbReference type="InterPro" id="IPR003313">
    <property type="entry name" value="AraC-bd"/>
</dbReference>
<evidence type="ECO:0000256" key="2">
    <source>
        <dbReference type="SAM" id="Phobius"/>
    </source>
</evidence>
<dbReference type="RefSeq" id="WP_308433205.1">
    <property type="nucleotide sequence ID" value="NZ_BMYK01000017.1"/>
</dbReference>
<comment type="caution">
    <text evidence="4">The sequence shown here is derived from an EMBL/GenBank/DDBJ whole genome shotgun (WGS) entry which is preliminary data.</text>
</comment>
<feature type="transmembrane region" description="Helical" evidence="2">
    <location>
        <begin position="52"/>
        <end position="79"/>
    </location>
</feature>
<feature type="domain" description="AraC-type arabinose-binding/dimerisation" evidence="3">
    <location>
        <begin position="170"/>
        <end position="229"/>
    </location>
</feature>
<name>A0ABQ3G7D4_9BURK</name>
<keyword evidence="2" id="KW-1133">Transmembrane helix</keyword>
<dbReference type="Proteomes" id="UP000626210">
    <property type="component" value="Unassembled WGS sequence"/>
</dbReference>
<gene>
    <name evidence="4" type="ORF">GCM10007320_43960</name>
</gene>
<organism evidence="4 5">
    <name type="scientific">Pseudorhodoferax aquiterrae</name>
    <dbReference type="NCBI Taxonomy" id="747304"/>
    <lineage>
        <taxon>Bacteria</taxon>
        <taxon>Pseudomonadati</taxon>
        <taxon>Pseudomonadota</taxon>
        <taxon>Betaproteobacteria</taxon>
        <taxon>Burkholderiales</taxon>
        <taxon>Comamonadaceae</taxon>
    </lineage>
</organism>
<protein>
    <recommendedName>
        <fullName evidence="3">AraC-type arabinose-binding/dimerisation domain-containing protein</fullName>
    </recommendedName>
</protein>
<feature type="transmembrane region" description="Helical" evidence="2">
    <location>
        <begin position="12"/>
        <end position="31"/>
    </location>
</feature>
<dbReference type="Pfam" id="PF02311">
    <property type="entry name" value="AraC_binding"/>
    <property type="match status" value="1"/>
</dbReference>
<dbReference type="SUPFAM" id="SSF51182">
    <property type="entry name" value="RmlC-like cupins"/>
    <property type="match status" value="1"/>
</dbReference>
<evidence type="ECO:0000313" key="4">
    <source>
        <dbReference type="EMBL" id="GHC93227.1"/>
    </source>
</evidence>
<dbReference type="Gene3D" id="2.60.120.10">
    <property type="entry name" value="Jelly Rolls"/>
    <property type="match status" value="1"/>
</dbReference>
<accession>A0ABQ3G7D4</accession>
<keyword evidence="2" id="KW-0472">Membrane</keyword>
<keyword evidence="2" id="KW-0812">Transmembrane</keyword>
<keyword evidence="1" id="KW-0238">DNA-binding</keyword>
<reference evidence="5" key="1">
    <citation type="journal article" date="2019" name="Int. J. Syst. Evol. Microbiol.">
        <title>The Global Catalogue of Microorganisms (GCM) 10K type strain sequencing project: providing services to taxonomists for standard genome sequencing and annotation.</title>
        <authorList>
            <consortium name="The Broad Institute Genomics Platform"/>
            <consortium name="The Broad Institute Genome Sequencing Center for Infectious Disease"/>
            <person name="Wu L."/>
            <person name="Ma J."/>
        </authorList>
    </citation>
    <scope>NUCLEOTIDE SEQUENCE [LARGE SCALE GENOMIC DNA]</scope>
    <source>
        <strain evidence="5">KCTC 23314</strain>
    </source>
</reference>
<sequence length="235" mass="26258">MNQLVHPAGPAAHGAYDQAVAGLLALLPRRLRRMLRWLLSRRARWVRIPTALLCLVFSMLWFLPVVGLEYLPIALVLIARDVPPLQQPVGRLLLWGGRRLRWLLDRWAARFARRRRRRAPPAAMRASVSPLPADIPTLRPVLAAARTLDDFRAAALAEGFDEAIARSWAPHQVVEDHQHPFDAEALVVQGEMWLSAAGGTRHLRPGDGFALARGTPHAERYGPEGATYWVARRGA</sequence>
<evidence type="ECO:0000256" key="1">
    <source>
        <dbReference type="ARBA" id="ARBA00023125"/>
    </source>
</evidence>